<dbReference type="EMBL" id="AYLP01000141">
    <property type="protein sequence ID" value="ESS63139.1"/>
    <property type="molecule type" value="Genomic_DNA"/>
</dbReference>
<name>V5B6B5_TRYCR</name>
<gene>
    <name evidence="2" type="ORF">TCDM_09098</name>
</gene>
<comment type="caution">
    <text evidence="2">The sequence shown here is derived from an EMBL/GenBank/DDBJ whole genome shotgun (WGS) entry which is preliminary data.</text>
</comment>
<feature type="transmembrane region" description="Helical" evidence="1">
    <location>
        <begin position="6"/>
        <end position="23"/>
    </location>
</feature>
<reference evidence="2 3" key="1">
    <citation type="journal article" date="2014" name="Genome Announc.">
        <title>Trypanosoma cruzi Clone Dm28c Draft Genome Sequence.</title>
        <authorList>
            <person name="Grisard E.C."/>
            <person name="Teixeira S.M."/>
            <person name="de Almeida L.G."/>
            <person name="Stoco P.H."/>
            <person name="Gerber A.L."/>
            <person name="Talavera-Lopez C."/>
            <person name="Lima O.C."/>
            <person name="Andersson B."/>
            <person name="de Vasconcelos A.T."/>
        </authorList>
    </citation>
    <scope>NUCLEOTIDE SEQUENCE [LARGE SCALE GENOMIC DNA]</scope>
    <source>
        <strain evidence="2 3">Dm28c</strain>
    </source>
</reference>
<dbReference type="Proteomes" id="UP000017861">
    <property type="component" value="Unassembled WGS sequence"/>
</dbReference>
<accession>V5B6B5</accession>
<evidence type="ECO:0000313" key="2">
    <source>
        <dbReference type="EMBL" id="ESS63139.1"/>
    </source>
</evidence>
<dbReference type="AlphaFoldDB" id="V5B6B5"/>
<feature type="transmembrane region" description="Helical" evidence="1">
    <location>
        <begin position="35"/>
        <end position="67"/>
    </location>
</feature>
<keyword evidence="1" id="KW-0472">Membrane</keyword>
<organism evidence="2 3">
    <name type="scientific">Trypanosoma cruzi Dm28c</name>
    <dbReference type="NCBI Taxonomy" id="1416333"/>
    <lineage>
        <taxon>Eukaryota</taxon>
        <taxon>Discoba</taxon>
        <taxon>Euglenozoa</taxon>
        <taxon>Kinetoplastea</taxon>
        <taxon>Metakinetoplastina</taxon>
        <taxon>Trypanosomatida</taxon>
        <taxon>Trypanosomatidae</taxon>
        <taxon>Trypanosoma</taxon>
        <taxon>Schizotrypanum</taxon>
    </lineage>
</organism>
<evidence type="ECO:0000313" key="3">
    <source>
        <dbReference type="Proteomes" id="UP000017861"/>
    </source>
</evidence>
<dbReference type="VEuPathDB" id="TriTrypDB:TCDM_09098"/>
<proteinExistence type="predicted"/>
<protein>
    <submittedName>
        <fullName evidence="2">Uncharacterized protein</fullName>
    </submittedName>
</protein>
<sequence>MRTGALGLFVFFFFFNYCFYCFLKLWFAGRCASSAIVLIPSVSWCVHCWAAAVCCCAWCSGCVYLFASLSVDGELLLLKAARK</sequence>
<keyword evidence="1" id="KW-1133">Transmembrane helix</keyword>
<evidence type="ECO:0000256" key="1">
    <source>
        <dbReference type="SAM" id="Phobius"/>
    </source>
</evidence>
<keyword evidence="1" id="KW-0812">Transmembrane</keyword>